<reference evidence="3" key="1">
    <citation type="submission" date="2023-07" db="EMBL/GenBank/DDBJ databases">
        <authorList>
            <person name="Stuckert A."/>
        </authorList>
    </citation>
    <scope>NUCLEOTIDE SEQUENCE</scope>
</reference>
<keyword evidence="4" id="KW-1185">Reference proteome</keyword>
<feature type="region of interest" description="Disordered" evidence="1">
    <location>
        <begin position="92"/>
        <end position="115"/>
    </location>
</feature>
<dbReference type="EMBL" id="CAUEEQ010077100">
    <property type="protein sequence ID" value="CAJ0966785.1"/>
    <property type="molecule type" value="Genomic_DNA"/>
</dbReference>
<sequence>MSQAGDSVSGPVGTLQHMVDFMLQCLRNDRRIDHILNMPDYWVFTLLDPRYRDNVQNLIPALTREHKLREYHDTLVNSIIFSCPTERSAASALQSSSVRRGSGGGSAQRGSRSSASAQCKPNWMLVLLVIHKWTGTRGARVEDMGDGGGHGEMAGGHGGQIAGGHWGNAGGHWGNGWRTWAGVEELGQMAGGQSRHSFSHHIIPVFYTLPKIHKNLENPPGRPIVVSTDSILSPIARYIERILTPLIQKARSFLLDTGSFLKLISEINIIPTDALLVTLDVKDFYTSIPHEEGIHSVRHLLEETDMDTDQISLCTDFLRVILTSNFFLFQDTFYLQKRGTAMGSHAAPPYANAYMVHFEESIIYMNSLFKENIITWKRYIDDVFCVWRGSEETLHSFLSLLNTSWPGITFTINYDLWSMNFLDTLVVKDPDGLLSTDLYSKSTDCNSLLHFQSLHPPSTKRSIPKAQYQRVQRIVSDINTRDQRTQEMTQKFQARGYPLPILEESRAMTNRPRADTTSRIPFVHSFHPFMYKLHRAIRSN</sequence>
<comment type="caution">
    <text evidence="3">The sequence shown here is derived from an EMBL/GenBank/DDBJ whole genome shotgun (WGS) entry which is preliminary data.</text>
</comment>
<dbReference type="PROSITE" id="PS50878">
    <property type="entry name" value="RT_POL"/>
    <property type="match status" value="1"/>
</dbReference>
<dbReference type="Pfam" id="PF00078">
    <property type="entry name" value="RVT_1"/>
    <property type="match status" value="1"/>
</dbReference>
<dbReference type="Proteomes" id="UP001176940">
    <property type="component" value="Unassembled WGS sequence"/>
</dbReference>
<dbReference type="InterPro" id="IPR058912">
    <property type="entry name" value="HTH_animal"/>
</dbReference>
<organism evidence="3 4">
    <name type="scientific">Ranitomeya imitator</name>
    <name type="common">mimic poison frog</name>
    <dbReference type="NCBI Taxonomy" id="111125"/>
    <lineage>
        <taxon>Eukaryota</taxon>
        <taxon>Metazoa</taxon>
        <taxon>Chordata</taxon>
        <taxon>Craniata</taxon>
        <taxon>Vertebrata</taxon>
        <taxon>Euteleostomi</taxon>
        <taxon>Amphibia</taxon>
        <taxon>Batrachia</taxon>
        <taxon>Anura</taxon>
        <taxon>Neobatrachia</taxon>
        <taxon>Hyloidea</taxon>
        <taxon>Dendrobatidae</taxon>
        <taxon>Dendrobatinae</taxon>
        <taxon>Ranitomeya</taxon>
    </lineage>
</organism>
<dbReference type="PANTHER" id="PTHR21301">
    <property type="entry name" value="REVERSE TRANSCRIPTASE"/>
    <property type="match status" value="1"/>
</dbReference>
<dbReference type="InterPro" id="IPR000477">
    <property type="entry name" value="RT_dom"/>
</dbReference>
<protein>
    <recommendedName>
        <fullName evidence="2">Reverse transcriptase domain-containing protein</fullName>
    </recommendedName>
</protein>
<proteinExistence type="predicted"/>
<evidence type="ECO:0000313" key="3">
    <source>
        <dbReference type="EMBL" id="CAJ0966785.1"/>
    </source>
</evidence>
<evidence type="ECO:0000313" key="4">
    <source>
        <dbReference type="Proteomes" id="UP001176940"/>
    </source>
</evidence>
<name>A0ABN9MN06_9NEOB</name>
<accession>A0ABN9MN06</accession>
<feature type="domain" description="Reverse transcriptase" evidence="2">
    <location>
        <begin position="190"/>
        <end position="438"/>
    </location>
</feature>
<gene>
    <name evidence="3" type="ORF">RIMI_LOCUS21661921</name>
</gene>
<evidence type="ECO:0000256" key="1">
    <source>
        <dbReference type="SAM" id="MobiDB-lite"/>
    </source>
</evidence>
<evidence type="ECO:0000259" key="2">
    <source>
        <dbReference type="PROSITE" id="PS50878"/>
    </source>
</evidence>
<dbReference type="Pfam" id="PF26215">
    <property type="entry name" value="HTH_animal"/>
    <property type="match status" value="1"/>
</dbReference>
<dbReference type="PANTHER" id="PTHR21301:SF12">
    <property type="match status" value="1"/>
</dbReference>